<protein>
    <submittedName>
        <fullName evidence="1">Uncharacterized protein</fullName>
    </submittedName>
</protein>
<keyword evidence="2" id="KW-1185">Reference proteome</keyword>
<proteinExistence type="predicted"/>
<evidence type="ECO:0000313" key="2">
    <source>
        <dbReference type="Proteomes" id="UP000053923"/>
    </source>
</evidence>
<comment type="caution">
    <text evidence="1">The sequence shown here is derived from an EMBL/GenBank/DDBJ whole genome shotgun (WGS) entry which is preliminary data.</text>
</comment>
<gene>
    <name evidence="1" type="ORF">ADL12_28385</name>
</gene>
<sequence length="59" mass="6285">MKVKLQLPPLFSMGEWKAAGADVVLTSCGAVSWLVQVTVEPAVTVRVAGLKAYLLIATR</sequence>
<name>A0A117MPS0_9ACTN</name>
<dbReference type="AlphaFoldDB" id="A0A117MPS0"/>
<reference evidence="2" key="1">
    <citation type="submission" date="2015-10" db="EMBL/GenBank/DDBJ databases">
        <authorList>
            <person name="Ju K.-S."/>
            <person name="Doroghazi J.R."/>
            <person name="Metcalf W.W."/>
        </authorList>
    </citation>
    <scope>NUCLEOTIDE SEQUENCE [LARGE SCALE GENOMIC DNA]</scope>
    <source>
        <strain evidence="2">NRRL 3151</strain>
    </source>
</reference>
<dbReference type="Proteomes" id="UP000053923">
    <property type="component" value="Unassembled WGS sequence"/>
</dbReference>
<dbReference type="EMBL" id="LLZG01000334">
    <property type="protein sequence ID" value="KUL29021.1"/>
    <property type="molecule type" value="Genomic_DNA"/>
</dbReference>
<accession>A0A117MPS0</accession>
<organism evidence="1 2">
    <name type="scientific">Streptomyces regalis</name>
    <dbReference type="NCBI Taxonomy" id="68262"/>
    <lineage>
        <taxon>Bacteria</taxon>
        <taxon>Bacillati</taxon>
        <taxon>Actinomycetota</taxon>
        <taxon>Actinomycetes</taxon>
        <taxon>Kitasatosporales</taxon>
        <taxon>Streptomycetaceae</taxon>
        <taxon>Streptomyces</taxon>
    </lineage>
</organism>
<evidence type="ECO:0000313" key="1">
    <source>
        <dbReference type="EMBL" id="KUL29021.1"/>
    </source>
</evidence>